<dbReference type="PANTHER" id="PTHR11003">
    <property type="entry name" value="POTASSIUM CHANNEL, SUBFAMILY K"/>
    <property type="match status" value="1"/>
</dbReference>
<feature type="non-terminal residue" evidence="12">
    <location>
        <position position="1"/>
    </location>
</feature>
<keyword evidence="6 10" id="KW-0472">Membrane</keyword>
<dbReference type="InterPro" id="IPR013099">
    <property type="entry name" value="K_chnl_dom"/>
</dbReference>
<evidence type="ECO:0000256" key="5">
    <source>
        <dbReference type="ARBA" id="ARBA00023065"/>
    </source>
</evidence>
<dbReference type="AlphaFoldDB" id="A0A0K2TRI5"/>
<proteinExistence type="inferred from homology"/>
<keyword evidence="7 8" id="KW-0407">Ion channel</keyword>
<feature type="transmembrane region" description="Helical" evidence="10">
    <location>
        <begin position="172"/>
        <end position="193"/>
    </location>
</feature>
<reference evidence="12" key="1">
    <citation type="submission" date="2014-05" db="EMBL/GenBank/DDBJ databases">
        <authorList>
            <person name="Chronopoulou M."/>
        </authorList>
    </citation>
    <scope>NUCLEOTIDE SEQUENCE</scope>
    <source>
        <tissue evidence="12">Whole organism</tissue>
    </source>
</reference>
<keyword evidence="2 8" id="KW-0813">Transport</keyword>
<evidence type="ECO:0000256" key="1">
    <source>
        <dbReference type="ARBA" id="ARBA00004141"/>
    </source>
</evidence>
<keyword evidence="5 8" id="KW-0406">Ion transport</keyword>
<evidence type="ECO:0000259" key="11">
    <source>
        <dbReference type="Pfam" id="PF07885"/>
    </source>
</evidence>
<feature type="transmembrane region" description="Helical" evidence="10">
    <location>
        <begin position="347"/>
        <end position="368"/>
    </location>
</feature>
<protein>
    <submittedName>
        <fullName evidence="12">TWiK family of potassium channels protein 7like [Bombyx mori]</fullName>
    </submittedName>
</protein>
<dbReference type="Pfam" id="PF07885">
    <property type="entry name" value="Ion_trans_2"/>
    <property type="match status" value="2"/>
</dbReference>
<name>A0A0K2TRI5_LEPSM</name>
<evidence type="ECO:0000313" key="12">
    <source>
        <dbReference type="EMBL" id="CDW28006.1"/>
    </source>
</evidence>
<evidence type="ECO:0000256" key="9">
    <source>
        <dbReference type="SAM" id="MobiDB-lite"/>
    </source>
</evidence>
<comment type="subcellular location">
    <subcellularLocation>
        <location evidence="1">Membrane</location>
        <topology evidence="1">Multi-pass membrane protein</topology>
    </subcellularLocation>
</comment>
<keyword evidence="3 8" id="KW-0812">Transmembrane</keyword>
<feature type="domain" description="Potassium channel" evidence="11">
    <location>
        <begin position="166"/>
        <end position="226"/>
    </location>
</feature>
<feature type="transmembrane region" description="Helical" evidence="10">
    <location>
        <begin position="269"/>
        <end position="292"/>
    </location>
</feature>
<dbReference type="Gene3D" id="1.10.287.70">
    <property type="match status" value="1"/>
</dbReference>
<dbReference type="PANTHER" id="PTHR11003:SF87">
    <property type="entry name" value="POTASSIUM CHANNEL DOMAIN-CONTAINING PROTEIN"/>
    <property type="match status" value="1"/>
</dbReference>
<evidence type="ECO:0000256" key="3">
    <source>
        <dbReference type="ARBA" id="ARBA00022692"/>
    </source>
</evidence>
<dbReference type="GO" id="GO:0022841">
    <property type="term" value="F:potassium ion leak channel activity"/>
    <property type="evidence" value="ECO:0007669"/>
    <property type="project" value="TreeGrafter"/>
</dbReference>
<feature type="compositionally biased region" description="Low complexity" evidence="9">
    <location>
        <begin position="45"/>
        <end position="58"/>
    </location>
</feature>
<dbReference type="PRINTS" id="PR01333">
    <property type="entry name" value="2POREKCHANEL"/>
</dbReference>
<organism evidence="12">
    <name type="scientific">Lepeophtheirus salmonis</name>
    <name type="common">Salmon louse</name>
    <name type="synonym">Caligus salmonis</name>
    <dbReference type="NCBI Taxonomy" id="72036"/>
    <lineage>
        <taxon>Eukaryota</taxon>
        <taxon>Metazoa</taxon>
        <taxon>Ecdysozoa</taxon>
        <taxon>Arthropoda</taxon>
        <taxon>Crustacea</taxon>
        <taxon>Multicrustacea</taxon>
        <taxon>Hexanauplia</taxon>
        <taxon>Copepoda</taxon>
        <taxon>Siphonostomatoida</taxon>
        <taxon>Caligidae</taxon>
        <taxon>Lepeophtheirus</taxon>
    </lineage>
</organism>
<feature type="compositionally biased region" description="Polar residues" evidence="9">
    <location>
        <begin position="28"/>
        <end position="40"/>
    </location>
</feature>
<sequence length="399" mass="45900">VMNYRGFFNTGLLPDSGHLPGPRGENPGSPTSKRNLSSKYSYDARSSVRSRNSSSNNSGKNKFKIFRNCLRRVLEFTFTQVGVGGVVICYTIIGALAFQAIELSAPEDPPLKKVEIHRLKTVQNLWNLTKYFNVLNQGRWNGEVDIVLKEYQNLMVNFIKSGYDQKTLEERWTFPAALMFTLSVITMIGYGNLVPKTQWGKIGTMVYACIGIPVYILYLMSMGKVFASVLKWVYTKMYRWNVRRKWRHLEKFETIQDEEQYFDELEQQVIVPSTTCLWVMMLYLLIGTVTFAEWEGWNYLDSVYFCVTSLAKIGFGDFIPGTSNTLFATESNSISHDEILRNEQIKLVINFVYLLVGMGIVAMCYYLLKEEVSVKTKIIKTRIQKRVTKVKSRIISCLQ</sequence>
<dbReference type="InterPro" id="IPR003280">
    <property type="entry name" value="2pore_dom_K_chnl"/>
</dbReference>
<dbReference type="EMBL" id="HACA01010645">
    <property type="protein sequence ID" value="CDW28006.1"/>
    <property type="molecule type" value="Transcribed_RNA"/>
</dbReference>
<evidence type="ECO:0000256" key="8">
    <source>
        <dbReference type="RuleBase" id="RU003857"/>
    </source>
</evidence>
<evidence type="ECO:0000256" key="10">
    <source>
        <dbReference type="SAM" id="Phobius"/>
    </source>
</evidence>
<dbReference type="GO" id="GO:0030322">
    <property type="term" value="P:stabilization of membrane potential"/>
    <property type="evidence" value="ECO:0007669"/>
    <property type="project" value="TreeGrafter"/>
</dbReference>
<accession>A0A0K2TRI5</accession>
<dbReference type="SUPFAM" id="SSF81324">
    <property type="entry name" value="Voltage-gated potassium channels"/>
    <property type="match status" value="2"/>
</dbReference>
<dbReference type="GO" id="GO:0005886">
    <property type="term" value="C:plasma membrane"/>
    <property type="evidence" value="ECO:0007669"/>
    <property type="project" value="TreeGrafter"/>
</dbReference>
<feature type="transmembrane region" description="Helical" evidence="10">
    <location>
        <begin position="205"/>
        <end position="234"/>
    </location>
</feature>
<evidence type="ECO:0000256" key="2">
    <source>
        <dbReference type="ARBA" id="ARBA00022448"/>
    </source>
</evidence>
<evidence type="ECO:0000256" key="6">
    <source>
        <dbReference type="ARBA" id="ARBA00023136"/>
    </source>
</evidence>
<dbReference type="OrthoDB" id="297496at2759"/>
<feature type="domain" description="Potassium channel" evidence="11">
    <location>
        <begin position="279"/>
        <end position="365"/>
    </location>
</feature>
<feature type="region of interest" description="Disordered" evidence="9">
    <location>
        <begin position="15"/>
        <end position="58"/>
    </location>
</feature>
<keyword evidence="4 10" id="KW-1133">Transmembrane helix</keyword>
<evidence type="ECO:0000256" key="4">
    <source>
        <dbReference type="ARBA" id="ARBA00022989"/>
    </source>
</evidence>
<comment type="similarity">
    <text evidence="8">Belongs to the two pore domain potassium channel (TC 1.A.1.8) family.</text>
</comment>
<evidence type="ECO:0000256" key="7">
    <source>
        <dbReference type="ARBA" id="ARBA00023303"/>
    </source>
</evidence>
<dbReference type="GO" id="GO:0015271">
    <property type="term" value="F:outward rectifier potassium channel activity"/>
    <property type="evidence" value="ECO:0007669"/>
    <property type="project" value="TreeGrafter"/>
</dbReference>